<protein>
    <recommendedName>
        <fullName evidence="6">Protein FAR1-RELATED SEQUENCE</fullName>
    </recommendedName>
</protein>
<evidence type="ECO:0000313" key="11">
    <source>
        <dbReference type="Proteomes" id="UP000886885"/>
    </source>
</evidence>
<dbReference type="GO" id="GO:0008270">
    <property type="term" value="F:zinc ion binding"/>
    <property type="evidence" value="ECO:0007669"/>
    <property type="project" value="UniProtKB-UniRule"/>
</dbReference>
<dbReference type="InterPro" id="IPR007527">
    <property type="entry name" value="Znf_SWIM"/>
</dbReference>
<comment type="caution">
    <text evidence="10">The sequence shown here is derived from an EMBL/GenBank/DDBJ whole genome shotgun (WGS) entry which is preliminary data.</text>
</comment>
<evidence type="ECO:0000256" key="5">
    <source>
        <dbReference type="PROSITE-ProRule" id="PRU00325"/>
    </source>
</evidence>
<dbReference type="Pfam" id="PF03101">
    <property type="entry name" value="FAR1"/>
    <property type="match status" value="1"/>
</dbReference>
<dbReference type="PANTHER" id="PTHR31669">
    <property type="entry name" value="PROTEIN FAR1-RELATED SEQUENCE 10-RELATED"/>
    <property type="match status" value="1"/>
</dbReference>
<dbReference type="AlphaFoldDB" id="A0A8X7Y4X3"/>
<comment type="function">
    <text evidence="6">Putative transcription activator involved in regulating light control of development.</text>
</comment>
<name>A0A8X7Y4X3_POPTO</name>
<evidence type="ECO:0000256" key="4">
    <source>
        <dbReference type="ARBA" id="ARBA00022833"/>
    </source>
</evidence>
<accession>A0A8X7Y4X3</accession>
<dbReference type="Pfam" id="PF04434">
    <property type="entry name" value="SWIM"/>
    <property type="match status" value="1"/>
</dbReference>
<dbReference type="InterPro" id="IPR006564">
    <property type="entry name" value="Znf_PMZ"/>
</dbReference>
<dbReference type="Pfam" id="PF10551">
    <property type="entry name" value="MULE"/>
    <property type="match status" value="1"/>
</dbReference>
<keyword evidence="3 5" id="KW-0863">Zinc-finger</keyword>
<keyword evidence="6" id="KW-0539">Nucleus</keyword>
<keyword evidence="4 6" id="KW-0862">Zinc</keyword>
<evidence type="ECO:0000256" key="8">
    <source>
        <dbReference type="SAM" id="Phobius"/>
    </source>
</evidence>
<dbReference type="InterPro" id="IPR004330">
    <property type="entry name" value="FAR1_DNA_bnd_dom"/>
</dbReference>
<keyword evidence="8" id="KW-1133">Transmembrane helix</keyword>
<comment type="similarity">
    <text evidence="1 6">Belongs to the FHY3/FAR1 family.</text>
</comment>
<dbReference type="PROSITE" id="PS50966">
    <property type="entry name" value="ZF_SWIM"/>
    <property type="match status" value="1"/>
</dbReference>
<sequence length="935" mass="106478">MEIDLELPSSDQEKLESGVNTNECIMDSASELRGIDEAASSCLVEEVVKACGLNAIEGVIDGGDKVEESGVGVDGVGEGGISVPQNGLKFETKEAAYAFYRDYALSVGFGITIKASRRSKKNGKFIDVKIACSRFGSKRESSVSVNPRSCTKTDCKAGMHMKRTEDEKWVIYSFVKEHNHEICKEDYDNATGRRNKQSGAVARPKKGLQLALDEDDVKVMLEYFMCMQAENSTFFYAIDLDHEKRMRNVFWIDAKGRHDYHSFCDVVFFDTFYVSSKYKLPFVPIIGVNNHLQFVLLGCALIGEHSASSFLWLMHTWLKAVGGQAPKVIITDQERFLNEAVVDVFPDTRHYFSLWHVFSKIPENLSPVMNRSETFMLKFNKCIYQSQTDEQFEKRWWKMVHRFELREDEWVHSLYENRIKWVPTFIRDTSLAGISTTERSGSVASFFDKYIHREAVFKEFMEQYKAFLEDGYEMEAKAEFETQNKQPALRSLSSFEKQASTLYTDAVFKKFQVEVLGVVSCHLQKESEDEATINFRVDDFEERQNFLVSWNKSTMDICCTCRSFEYKGFLCKHAILVLQMSGVSNIPSRYILKRWTKGAKINQAVDKVSKSLHYRVQRFNDLCKQAIKLGKEGSLSKEAYDITVRTLEEVLENCVGLNNSVKSVLEPNTLDVLGFPGFEEENCDNCLAKSSKKKRTYKKKKVYSEAGGIKIGLQESYQQMDQINSRAHHTDNCYIPQQDTQEVELGSRAPNLEGYYGSQEGAPGVGQLNSISPFRDGYYSNQQGLPVLGQLHLIPTHVSHYGAPLSMQGLVLNLIIFSVLCSSLLSLVVLLSRINICWINIFCCRVSWASEHQPCKLLSVTCQIWYAFQKVTLVMIYILHPNFLSMHYGINCCRNSLSALRNLMASHPSIYMTNTSPVNSHSNMPMDFQDTRTDK</sequence>
<feature type="transmembrane region" description="Helical" evidence="8">
    <location>
        <begin position="810"/>
        <end position="831"/>
    </location>
</feature>
<evidence type="ECO:0000256" key="3">
    <source>
        <dbReference type="ARBA" id="ARBA00022771"/>
    </source>
</evidence>
<comment type="subcellular location">
    <subcellularLocation>
        <location evidence="6">Nucleus</location>
    </subcellularLocation>
</comment>
<organism evidence="10 11">
    <name type="scientific">Populus tomentosa</name>
    <name type="common">Chinese white poplar</name>
    <dbReference type="NCBI Taxonomy" id="118781"/>
    <lineage>
        <taxon>Eukaryota</taxon>
        <taxon>Viridiplantae</taxon>
        <taxon>Streptophyta</taxon>
        <taxon>Embryophyta</taxon>
        <taxon>Tracheophyta</taxon>
        <taxon>Spermatophyta</taxon>
        <taxon>Magnoliopsida</taxon>
        <taxon>eudicotyledons</taxon>
        <taxon>Gunneridae</taxon>
        <taxon>Pentapetalae</taxon>
        <taxon>rosids</taxon>
        <taxon>fabids</taxon>
        <taxon>Malpighiales</taxon>
        <taxon>Salicaceae</taxon>
        <taxon>Saliceae</taxon>
        <taxon>Populus</taxon>
    </lineage>
</organism>
<dbReference type="EMBL" id="JAAWWB010000032">
    <property type="protein sequence ID" value="KAG6743580.1"/>
    <property type="molecule type" value="Genomic_DNA"/>
</dbReference>
<gene>
    <name evidence="10" type="ORF">POTOM_052279</name>
</gene>
<evidence type="ECO:0000259" key="9">
    <source>
        <dbReference type="PROSITE" id="PS50966"/>
    </source>
</evidence>
<dbReference type="Proteomes" id="UP000886885">
    <property type="component" value="Chromosome 16D"/>
</dbReference>
<proteinExistence type="inferred from homology"/>
<keyword evidence="2 6" id="KW-0479">Metal-binding</keyword>
<keyword evidence="11" id="KW-1185">Reference proteome</keyword>
<dbReference type="InterPro" id="IPR018289">
    <property type="entry name" value="MULE_transposase_dom"/>
</dbReference>
<dbReference type="GO" id="GO:0005634">
    <property type="term" value="C:nucleus"/>
    <property type="evidence" value="ECO:0007669"/>
    <property type="project" value="UniProtKB-SubCell"/>
</dbReference>
<evidence type="ECO:0000256" key="2">
    <source>
        <dbReference type="ARBA" id="ARBA00022723"/>
    </source>
</evidence>
<feature type="domain" description="SWIM-type" evidence="9">
    <location>
        <begin position="546"/>
        <end position="582"/>
    </location>
</feature>
<dbReference type="SMART" id="SM00575">
    <property type="entry name" value="ZnF_PMZ"/>
    <property type="match status" value="1"/>
</dbReference>
<dbReference type="GO" id="GO:0006355">
    <property type="term" value="P:regulation of DNA-templated transcription"/>
    <property type="evidence" value="ECO:0007669"/>
    <property type="project" value="UniProtKB-UniRule"/>
</dbReference>
<evidence type="ECO:0000256" key="7">
    <source>
        <dbReference type="SAM" id="MobiDB-lite"/>
    </source>
</evidence>
<evidence type="ECO:0000256" key="1">
    <source>
        <dbReference type="ARBA" id="ARBA00005889"/>
    </source>
</evidence>
<dbReference type="PANTHER" id="PTHR31669:SF280">
    <property type="entry name" value="PROTEIN FAR1-RELATED SEQUENCE 2"/>
    <property type="match status" value="1"/>
</dbReference>
<keyword evidence="8" id="KW-0812">Transmembrane</keyword>
<reference evidence="10" key="1">
    <citation type="journal article" date="2020" name="bioRxiv">
        <title>Hybrid origin of Populus tomentosa Carr. identified through genome sequencing and phylogenomic analysis.</title>
        <authorList>
            <person name="An X."/>
            <person name="Gao K."/>
            <person name="Chen Z."/>
            <person name="Li J."/>
            <person name="Yang X."/>
            <person name="Yang X."/>
            <person name="Zhou J."/>
            <person name="Guo T."/>
            <person name="Zhao T."/>
            <person name="Huang S."/>
            <person name="Miao D."/>
            <person name="Khan W.U."/>
            <person name="Rao P."/>
            <person name="Ye M."/>
            <person name="Lei B."/>
            <person name="Liao W."/>
            <person name="Wang J."/>
            <person name="Ji L."/>
            <person name="Li Y."/>
            <person name="Guo B."/>
            <person name="Mustafa N.S."/>
            <person name="Li S."/>
            <person name="Yun Q."/>
            <person name="Keller S.R."/>
            <person name="Mao J."/>
            <person name="Zhang R."/>
            <person name="Strauss S.H."/>
        </authorList>
    </citation>
    <scope>NUCLEOTIDE SEQUENCE</scope>
    <source>
        <strain evidence="10">GM15</strain>
        <tissue evidence="10">Leaf</tissue>
    </source>
</reference>
<dbReference type="InterPro" id="IPR031052">
    <property type="entry name" value="FHY3/FAR1"/>
</dbReference>
<dbReference type="OrthoDB" id="742364at2759"/>
<keyword evidence="8" id="KW-0472">Membrane</keyword>
<evidence type="ECO:0000256" key="6">
    <source>
        <dbReference type="RuleBase" id="RU367018"/>
    </source>
</evidence>
<evidence type="ECO:0000313" key="10">
    <source>
        <dbReference type="EMBL" id="KAG6743580.1"/>
    </source>
</evidence>
<feature type="region of interest" description="Disordered" evidence="7">
    <location>
        <begin position="916"/>
        <end position="935"/>
    </location>
</feature>